<organism evidence="3 4">
    <name type="scientific">candidate division WWE3 bacterium GW2011_GWA2_44_16</name>
    <dbReference type="NCBI Taxonomy" id="1619110"/>
    <lineage>
        <taxon>Bacteria</taxon>
        <taxon>Katanobacteria</taxon>
    </lineage>
</organism>
<dbReference type="AlphaFoldDB" id="A0A0G1HFA5"/>
<name>A0A0G1HFA5_UNCKA</name>
<feature type="transmembrane region" description="Helical" evidence="2">
    <location>
        <begin position="21"/>
        <end position="42"/>
    </location>
</feature>
<reference evidence="3 4" key="1">
    <citation type="journal article" date="2015" name="Nature">
        <title>rRNA introns, odd ribosomes, and small enigmatic genomes across a large radiation of phyla.</title>
        <authorList>
            <person name="Brown C.T."/>
            <person name="Hug L.A."/>
            <person name="Thomas B.C."/>
            <person name="Sharon I."/>
            <person name="Castelle C.J."/>
            <person name="Singh A."/>
            <person name="Wilkins M.J."/>
            <person name="Williams K.H."/>
            <person name="Banfield J.F."/>
        </authorList>
    </citation>
    <scope>NUCLEOTIDE SEQUENCE [LARGE SCALE GENOMIC DNA]</scope>
</reference>
<dbReference type="STRING" id="1619110.UW36_C0003G0002"/>
<dbReference type="EMBL" id="LCIA01000003">
    <property type="protein sequence ID" value="KKT45570.1"/>
    <property type="molecule type" value="Genomic_DNA"/>
</dbReference>
<keyword evidence="2" id="KW-1133">Transmembrane helix</keyword>
<evidence type="ECO:0000256" key="1">
    <source>
        <dbReference type="SAM" id="MobiDB-lite"/>
    </source>
</evidence>
<keyword evidence="2" id="KW-0472">Membrane</keyword>
<gene>
    <name evidence="3" type="ORF">UW36_C0003G0002</name>
</gene>
<proteinExistence type="predicted"/>
<sequence length="150" mass="16141">MMEKLTKAMENLKKQNPNVSWANLLTGVAVLVMVAVFSYAYFSRSGSDQSSIDINKALEEVTKEDKEVNQEAEPTGTVVEDATPEIPAESGEKGSTGQTETAVVLKGEGLWQVAQRVCGDGEKYNILASANGLSVWEGLPEGMTLKVVCK</sequence>
<evidence type="ECO:0000313" key="3">
    <source>
        <dbReference type="EMBL" id="KKT45570.1"/>
    </source>
</evidence>
<keyword evidence="2" id="KW-0812">Transmembrane</keyword>
<dbReference type="Proteomes" id="UP000034128">
    <property type="component" value="Unassembled WGS sequence"/>
</dbReference>
<evidence type="ECO:0000256" key="2">
    <source>
        <dbReference type="SAM" id="Phobius"/>
    </source>
</evidence>
<evidence type="ECO:0000313" key="4">
    <source>
        <dbReference type="Proteomes" id="UP000034128"/>
    </source>
</evidence>
<protein>
    <recommendedName>
        <fullName evidence="5">LysM domain-containing protein</fullName>
    </recommendedName>
</protein>
<evidence type="ECO:0008006" key="5">
    <source>
        <dbReference type="Google" id="ProtNLM"/>
    </source>
</evidence>
<feature type="region of interest" description="Disordered" evidence="1">
    <location>
        <begin position="63"/>
        <end position="99"/>
    </location>
</feature>
<accession>A0A0G1HFA5</accession>
<comment type="caution">
    <text evidence="3">The sequence shown here is derived from an EMBL/GenBank/DDBJ whole genome shotgun (WGS) entry which is preliminary data.</text>
</comment>